<dbReference type="AlphaFoldDB" id="A0AA40KVX8"/>
<organism evidence="1 2">
    <name type="scientific">Melipona bicolor</name>
    <dbReference type="NCBI Taxonomy" id="60889"/>
    <lineage>
        <taxon>Eukaryota</taxon>
        <taxon>Metazoa</taxon>
        <taxon>Ecdysozoa</taxon>
        <taxon>Arthropoda</taxon>
        <taxon>Hexapoda</taxon>
        <taxon>Insecta</taxon>
        <taxon>Pterygota</taxon>
        <taxon>Neoptera</taxon>
        <taxon>Endopterygota</taxon>
        <taxon>Hymenoptera</taxon>
        <taxon>Apocrita</taxon>
        <taxon>Aculeata</taxon>
        <taxon>Apoidea</taxon>
        <taxon>Anthophila</taxon>
        <taxon>Apidae</taxon>
        <taxon>Melipona</taxon>
    </lineage>
</organism>
<dbReference type="EMBL" id="JAHYIQ010000002">
    <property type="protein sequence ID" value="KAK1134804.1"/>
    <property type="molecule type" value="Genomic_DNA"/>
</dbReference>
<keyword evidence="2" id="KW-1185">Reference proteome</keyword>
<comment type="caution">
    <text evidence="1">The sequence shown here is derived from an EMBL/GenBank/DDBJ whole genome shotgun (WGS) entry which is preliminary data.</text>
</comment>
<protein>
    <submittedName>
        <fullName evidence="1">Uncharacterized protein</fullName>
    </submittedName>
</protein>
<evidence type="ECO:0000313" key="2">
    <source>
        <dbReference type="Proteomes" id="UP001177670"/>
    </source>
</evidence>
<feature type="non-terminal residue" evidence="1">
    <location>
        <position position="1"/>
    </location>
</feature>
<reference evidence="1" key="1">
    <citation type="submission" date="2021-10" db="EMBL/GenBank/DDBJ databases">
        <title>Melipona bicolor Genome sequencing and assembly.</title>
        <authorList>
            <person name="Araujo N.S."/>
            <person name="Arias M.C."/>
        </authorList>
    </citation>
    <scope>NUCLEOTIDE SEQUENCE</scope>
    <source>
        <strain evidence="1">USP_2M_L1-L4_2017</strain>
        <tissue evidence="1">Whole body</tissue>
    </source>
</reference>
<name>A0AA40KVX8_9HYME</name>
<gene>
    <name evidence="1" type="ORF">K0M31_007575</name>
</gene>
<dbReference type="Proteomes" id="UP001177670">
    <property type="component" value="Unassembled WGS sequence"/>
</dbReference>
<accession>A0AA40KVX8</accession>
<proteinExistence type="predicted"/>
<sequence>KPKTTDGLPKMRIACESRSYGRGRVLMAVRKRLRDCKTSARICERRAGSA</sequence>
<evidence type="ECO:0000313" key="1">
    <source>
        <dbReference type="EMBL" id="KAK1134804.1"/>
    </source>
</evidence>